<comment type="caution">
    <text evidence="3">The sequence shown here is derived from an EMBL/GenBank/DDBJ whole genome shotgun (WGS) entry which is preliminary data.</text>
</comment>
<keyword evidence="2" id="KW-0479">Metal-binding</keyword>
<feature type="binding site" evidence="2">
    <location>
        <position position="151"/>
    </location>
    <ligand>
        <name>Co(2+)</name>
        <dbReference type="ChEBI" id="CHEBI:48828"/>
    </ligand>
</feature>
<reference evidence="3" key="1">
    <citation type="submission" date="2020-10" db="EMBL/GenBank/DDBJ databases">
        <authorList>
            <person name="Gilroy R."/>
        </authorList>
    </citation>
    <scope>NUCLEOTIDE SEQUENCE</scope>
    <source>
        <strain evidence="3">CHK178-757</strain>
    </source>
</reference>
<dbReference type="GO" id="GO:0046872">
    <property type="term" value="F:metal ion binding"/>
    <property type="evidence" value="ECO:0007669"/>
    <property type="project" value="UniProtKB-KW"/>
</dbReference>
<dbReference type="EMBL" id="DVIT01000062">
    <property type="protein sequence ID" value="HIS48737.1"/>
    <property type="molecule type" value="Genomic_DNA"/>
</dbReference>
<proteinExistence type="predicted"/>
<gene>
    <name evidence="3" type="ORF">IAB46_14540</name>
</gene>
<accession>A0A9D1F7Q2</accession>
<dbReference type="PIRSF" id="PIRSF033579">
    <property type="entry name" value="Anaer_Co_chel"/>
    <property type="match status" value="1"/>
</dbReference>
<evidence type="ECO:0000313" key="3">
    <source>
        <dbReference type="EMBL" id="HIS48737.1"/>
    </source>
</evidence>
<dbReference type="InterPro" id="IPR050963">
    <property type="entry name" value="Sirohydro_Cobaltochel/CbiX"/>
</dbReference>
<dbReference type="GO" id="GO:0019251">
    <property type="term" value="P:anaerobic cobalamin biosynthetic process"/>
    <property type="evidence" value="ECO:0007669"/>
    <property type="project" value="InterPro"/>
</dbReference>
<keyword evidence="2" id="KW-0170">Cobalt</keyword>
<name>A0A9D1F7Q2_9FIRM</name>
<evidence type="ECO:0000256" key="1">
    <source>
        <dbReference type="PIRSR" id="PIRSR033579-1"/>
    </source>
</evidence>
<organism evidence="3 4">
    <name type="scientific">Candidatus Scybalocola faecigallinarum</name>
    <dbReference type="NCBI Taxonomy" id="2840941"/>
    <lineage>
        <taxon>Bacteria</taxon>
        <taxon>Bacillati</taxon>
        <taxon>Bacillota</taxon>
        <taxon>Clostridia</taxon>
        <taxon>Lachnospirales</taxon>
        <taxon>Lachnospiraceae</taxon>
        <taxon>Lachnospiraceae incertae sedis</taxon>
        <taxon>Candidatus Scybalocola (ex Gilroy et al. 2021)</taxon>
    </lineage>
</organism>
<dbReference type="PANTHER" id="PTHR33542">
    <property type="entry name" value="SIROHYDROCHLORIN FERROCHELATASE, CHLOROPLASTIC"/>
    <property type="match status" value="1"/>
</dbReference>
<dbReference type="Proteomes" id="UP000823927">
    <property type="component" value="Unassembled WGS sequence"/>
</dbReference>
<protein>
    <submittedName>
        <fullName evidence="3">Sirohydrochlorin cobaltochelatase</fullName>
    </submittedName>
</protein>
<dbReference type="CDD" id="cd03413">
    <property type="entry name" value="CbiK_C"/>
    <property type="match status" value="1"/>
</dbReference>
<dbReference type="SUPFAM" id="SSF53800">
    <property type="entry name" value="Chelatase"/>
    <property type="match status" value="1"/>
</dbReference>
<evidence type="ECO:0000256" key="2">
    <source>
        <dbReference type="PIRSR" id="PIRSR033579-3"/>
    </source>
</evidence>
<dbReference type="Pfam" id="PF06180">
    <property type="entry name" value="CbiK"/>
    <property type="match status" value="1"/>
</dbReference>
<feature type="binding site" evidence="2">
    <location>
        <position position="182"/>
    </location>
    <ligand>
        <name>Co(2+)</name>
        <dbReference type="ChEBI" id="CHEBI:48828"/>
    </ligand>
</feature>
<sequence length="264" mass="29419">MMNQEKKALLAVSFGTSYTQAIESCIVPVEQAMKAAAGEYDLFRAFTSGMIIKKLKNVCHICVDTPGEALEALAEKGYGTIAVQPTHILAGTEYHDLAKTTEEFARSHPQVKVLMGQPLLYENDDYTRVAGALGCWMPKTGAHDVVVLMGHGTEHFSNSSYFALQHYLDQLSTRAVYVANVEAPPVLEEVMERMCREGVRNVYLMPFMLVAGDHARNDMAGEDEDSWYNILTRHGFSVEVILRGLGESEDFCRLYAQKVRKLIS</sequence>
<dbReference type="GO" id="GO:0016852">
    <property type="term" value="F:sirohydrochlorin cobaltochelatase activity"/>
    <property type="evidence" value="ECO:0007669"/>
    <property type="project" value="InterPro"/>
</dbReference>
<dbReference type="Gene3D" id="3.40.50.1400">
    <property type="match status" value="2"/>
</dbReference>
<dbReference type="InterPro" id="IPR010388">
    <property type="entry name" value="Anaerobic_Co-chelatase"/>
</dbReference>
<reference evidence="3" key="2">
    <citation type="journal article" date="2021" name="PeerJ">
        <title>Extensive microbial diversity within the chicken gut microbiome revealed by metagenomics and culture.</title>
        <authorList>
            <person name="Gilroy R."/>
            <person name="Ravi A."/>
            <person name="Getino M."/>
            <person name="Pursley I."/>
            <person name="Horton D.L."/>
            <person name="Alikhan N.F."/>
            <person name="Baker D."/>
            <person name="Gharbi K."/>
            <person name="Hall N."/>
            <person name="Watson M."/>
            <person name="Adriaenssens E.M."/>
            <person name="Foster-Nyarko E."/>
            <person name="Jarju S."/>
            <person name="Secka A."/>
            <person name="Antonio M."/>
            <person name="Oren A."/>
            <person name="Chaudhuri R.R."/>
            <person name="La Ragione R."/>
            <person name="Hildebrand F."/>
            <person name="Pallen M.J."/>
        </authorList>
    </citation>
    <scope>NUCLEOTIDE SEQUENCE</scope>
    <source>
        <strain evidence="3">CHK178-757</strain>
    </source>
</reference>
<feature type="active site" description="Proton acceptor" evidence="1">
    <location>
        <position position="151"/>
    </location>
</feature>
<dbReference type="AlphaFoldDB" id="A0A9D1F7Q2"/>
<feature type="binding site" evidence="2">
    <location>
        <position position="214"/>
    </location>
    <ligand>
        <name>Co(2+)</name>
        <dbReference type="ChEBI" id="CHEBI:48828"/>
    </ligand>
</feature>
<evidence type="ECO:0000313" key="4">
    <source>
        <dbReference type="Proteomes" id="UP000823927"/>
    </source>
</evidence>
<dbReference type="PANTHER" id="PTHR33542:SF3">
    <property type="entry name" value="SIROHYDROCHLORIN FERROCHELATASE, CHLOROPLASTIC"/>
    <property type="match status" value="1"/>
</dbReference>